<accession>A0A1I1ITF5</accession>
<keyword evidence="2" id="KW-1185">Reference proteome</keyword>
<organism evidence="1 2">
    <name type="scientific">Parapedobacter composti</name>
    <dbReference type="NCBI Taxonomy" id="623281"/>
    <lineage>
        <taxon>Bacteria</taxon>
        <taxon>Pseudomonadati</taxon>
        <taxon>Bacteroidota</taxon>
        <taxon>Sphingobacteriia</taxon>
        <taxon>Sphingobacteriales</taxon>
        <taxon>Sphingobacteriaceae</taxon>
        <taxon>Parapedobacter</taxon>
    </lineage>
</organism>
<protein>
    <submittedName>
        <fullName evidence="1">Uncharacterized protein</fullName>
    </submittedName>
</protein>
<gene>
    <name evidence="1" type="ORF">SAMN05421747_11040</name>
</gene>
<evidence type="ECO:0000313" key="2">
    <source>
        <dbReference type="Proteomes" id="UP000199577"/>
    </source>
</evidence>
<evidence type="ECO:0000313" key="1">
    <source>
        <dbReference type="EMBL" id="SFC39579.1"/>
    </source>
</evidence>
<dbReference type="AlphaFoldDB" id="A0A1I1ITF5"/>
<sequence length="50" mass="5724">MITDDYPVNYAVIVKILLYKISDRRLFISACMTIWSGAESETLPCIEILN</sequence>
<reference evidence="2" key="1">
    <citation type="submission" date="2016-10" db="EMBL/GenBank/DDBJ databases">
        <authorList>
            <person name="Varghese N."/>
            <person name="Submissions S."/>
        </authorList>
    </citation>
    <scope>NUCLEOTIDE SEQUENCE [LARGE SCALE GENOMIC DNA]</scope>
    <source>
        <strain evidence="2">DSM 22900</strain>
    </source>
</reference>
<dbReference type="Proteomes" id="UP000199577">
    <property type="component" value="Unassembled WGS sequence"/>
</dbReference>
<dbReference type="EMBL" id="FOLL01000010">
    <property type="protein sequence ID" value="SFC39579.1"/>
    <property type="molecule type" value="Genomic_DNA"/>
</dbReference>
<name>A0A1I1ITF5_9SPHI</name>
<proteinExistence type="predicted"/>